<dbReference type="GO" id="GO:0001732">
    <property type="term" value="P:formation of cytoplasmic translation initiation complex"/>
    <property type="evidence" value="ECO:0007669"/>
    <property type="project" value="UniProtKB-UniRule"/>
</dbReference>
<dbReference type="GO" id="GO:0005852">
    <property type="term" value="C:eukaryotic translation initiation factor 3 complex"/>
    <property type="evidence" value="ECO:0007669"/>
    <property type="project" value="UniProtKB-UniRule"/>
</dbReference>
<evidence type="ECO:0000256" key="3">
    <source>
        <dbReference type="ARBA" id="ARBA00022917"/>
    </source>
</evidence>
<organism evidence="6 7">
    <name type="scientific">Sphaerobolus stellatus (strain SS14)</name>
    <dbReference type="NCBI Taxonomy" id="990650"/>
    <lineage>
        <taxon>Eukaryota</taxon>
        <taxon>Fungi</taxon>
        <taxon>Dikarya</taxon>
        <taxon>Basidiomycota</taxon>
        <taxon>Agaricomycotina</taxon>
        <taxon>Agaricomycetes</taxon>
        <taxon>Phallomycetidae</taxon>
        <taxon>Geastrales</taxon>
        <taxon>Sphaerobolaceae</taxon>
        <taxon>Sphaerobolus</taxon>
    </lineage>
</organism>
<name>A0A0C9UZ64_SPHS4</name>
<dbReference type="Pfam" id="PF19445">
    <property type="entry name" value="eIF3h_C"/>
    <property type="match status" value="1"/>
</dbReference>
<dbReference type="InterPro" id="IPR037518">
    <property type="entry name" value="MPN"/>
</dbReference>
<dbReference type="InterPro" id="IPR000555">
    <property type="entry name" value="JAMM/MPN+_dom"/>
</dbReference>
<evidence type="ECO:0000256" key="1">
    <source>
        <dbReference type="ARBA" id="ARBA00022490"/>
    </source>
</evidence>
<dbReference type="GO" id="GO:0003743">
    <property type="term" value="F:translation initiation factor activity"/>
    <property type="evidence" value="ECO:0007669"/>
    <property type="project" value="UniProtKB-UniRule"/>
</dbReference>
<comment type="function">
    <text evidence="4">Component of the eukaryotic translation initiation factor 3 (eIF-3) complex, which is involved in protein synthesis of a specialized repertoire of mRNAs and, together with other initiation factors, stimulates binding of mRNA and methionyl-tRNAi to the 40S ribosome. The eIF-3 complex specifically targets and initiates translation of a subset of mRNAs involved in cell proliferation.</text>
</comment>
<evidence type="ECO:0000313" key="7">
    <source>
        <dbReference type="Proteomes" id="UP000054279"/>
    </source>
</evidence>
<dbReference type="EMBL" id="KN837146">
    <property type="protein sequence ID" value="KIJ40169.1"/>
    <property type="molecule type" value="Genomic_DNA"/>
</dbReference>
<dbReference type="GO" id="GO:0033290">
    <property type="term" value="C:eukaryotic 48S preinitiation complex"/>
    <property type="evidence" value="ECO:0007669"/>
    <property type="project" value="UniProtKB-UniRule"/>
</dbReference>
<dbReference type="HOGENOM" id="CLU_044094_1_0_1"/>
<reference evidence="6 7" key="1">
    <citation type="submission" date="2014-06" db="EMBL/GenBank/DDBJ databases">
        <title>Evolutionary Origins and Diversification of the Mycorrhizal Mutualists.</title>
        <authorList>
            <consortium name="DOE Joint Genome Institute"/>
            <consortium name="Mycorrhizal Genomics Consortium"/>
            <person name="Kohler A."/>
            <person name="Kuo A."/>
            <person name="Nagy L.G."/>
            <person name="Floudas D."/>
            <person name="Copeland A."/>
            <person name="Barry K.W."/>
            <person name="Cichocki N."/>
            <person name="Veneault-Fourrey C."/>
            <person name="LaButti K."/>
            <person name="Lindquist E.A."/>
            <person name="Lipzen A."/>
            <person name="Lundell T."/>
            <person name="Morin E."/>
            <person name="Murat C."/>
            <person name="Riley R."/>
            <person name="Ohm R."/>
            <person name="Sun H."/>
            <person name="Tunlid A."/>
            <person name="Henrissat B."/>
            <person name="Grigoriev I.V."/>
            <person name="Hibbett D.S."/>
            <person name="Martin F."/>
        </authorList>
    </citation>
    <scope>NUCLEOTIDE SEQUENCE [LARGE SCALE GENOMIC DNA]</scope>
    <source>
        <strain evidence="6 7">SS14</strain>
    </source>
</reference>
<proteinExistence type="inferred from homology"/>
<evidence type="ECO:0000313" key="6">
    <source>
        <dbReference type="EMBL" id="KIJ40169.1"/>
    </source>
</evidence>
<accession>A0A0C9UZ64</accession>
<protein>
    <recommendedName>
        <fullName evidence="4">Eukaryotic translation initiation factor 3 subunit H</fullName>
        <shortName evidence="4">eIF3h</shortName>
    </recommendedName>
</protein>
<feature type="domain" description="MPN" evidence="5">
    <location>
        <begin position="45"/>
        <end position="179"/>
    </location>
</feature>
<dbReference type="HAMAP" id="MF_03007">
    <property type="entry name" value="eIF3h"/>
    <property type="match status" value="1"/>
</dbReference>
<keyword evidence="2 4" id="KW-0396">Initiation factor</keyword>
<gene>
    <name evidence="6" type="ORF">M422DRAFT_257001</name>
</gene>
<dbReference type="Pfam" id="PF01398">
    <property type="entry name" value="JAB"/>
    <property type="match status" value="1"/>
</dbReference>
<dbReference type="AlphaFoldDB" id="A0A0C9UZ64"/>
<comment type="similarity">
    <text evidence="4">Belongs to the eIF-3 subunit H family.</text>
</comment>
<comment type="subunit">
    <text evidence="4">Component of the eukaryotic translation initiation factor 3 (eIF-3) complex.</text>
</comment>
<evidence type="ECO:0000256" key="4">
    <source>
        <dbReference type="HAMAP-Rule" id="MF_03007"/>
    </source>
</evidence>
<evidence type="ECO:0000259" key="5">
    <source>
        <dbReference type="PROSITE" id="PS50249"/>
    </source>
</evidence>
<dbReference type="InterPro" id="IPR045810">
    <property type="entry name" value="eIF3h_C"/>
</dbReference>
<dbReference type="CDD" id="cd08065">
    <property type="entry name" value="MPN_eIF3h"/>
    <property type="match status" value="1"/>
</dbReference>
<dbReference type="PROSITE" id="PS50249">
    <property type="entry name" value="MPN"/>
    <property type="match status" value="1"/>
</dbReference>
<dbReference type="PANTHER" id="PTHR10410">
    <property type="entry name" value="EUKARYOTIC TRANSLATION INITIATION FACTOR 3 -RELATED"/>
    <property type="match status" value="1"/>
</dbReference>
<comment type="subcellular location">
    <subcellularLocation>
        <location evidence="4">Cytoplasm</location>
    </subcellularLocation>
</comment>
<keyword evidence="7" id="KW-1185">Reference proteome</keyword>
<keyword evidence="3 4" id="KW-0648">Protein biosynthesis</keyword>
<keyword evidence="1 4" id="KW-0963">Cytoplasm</keyword>
<dbReference type="InterPro" id="IPR050242">
    <property type="entry name" value="JAMM_MPN+_peptidase_M67A"/>
</dbReference>
<dbReference type="SMART" id="SM00232">
    <property type="entry name" value="JAB_MPN"/>
    <property type="match status" value="1"/>
</dbReference>
<sequence length="373" mass="40343">MAAALAASLPAPQAAPAPAAPTYEAIPASMAKIIDTEGEIPITRVQVDGLVISKIIKHGRDAPAGAYGLLLGLDLDGTLEISNCFAMPHAADEEERSGKTAARYQNAMLRSLKEVHGDDSVVGFYQCTTYGAFFTHTLVESLATQREKLRRGGVVIVHDVSQTARGNAGFRAFRLTPAFLEAHKRGKFNTTSLIESRLTFSSILEEVPVVVRTNVLLNALVETLKEPSTEPVDESAGSIVPTLSVPQSSLSANFAPLDLESPNYITSNVERIVDGLDEYKNEENNLGYLNRQIARQKAGAESYLQKRREENAARVAAGLVPLPEEDVSRLFKIPPEPSRLDSMLLLGRLDAHAKTLEGLASSELVKTETARVQ</sequence>
<dbReference type="InterPro" id="IPR027524">
    <property type="entry name" value="eIF3h"/>
</dbReference>
<dbReference type="GO" id="GO:0008237">
    <property type="term" value="F:metallopeptidase activity"/>
    <property type="evidence" value="ECO:0007669"/>
    <property type="project" value="InterPro"/>
</dbReference>
<dbReference type="GO" id="GO:0016282">
    <property type="term" value="C:eukaryotic 43S preinitiation complex"/>
    <property type="evidence" value="ECO:0007669"/>
    <property type="project" value="UniProtKB-UniRule"/>
</dbReference>
<dbReference type="OrthoDB" id="10265695at2759"/>
<dbReference type="Gene3D" id="3.40.140.10">
    <property type="entry name" value="Cytidine Deaminase, domain 2"/>
    <property type="match status" value="1"/>
</dbReference>
<dbReference type="Proteomes" id="UP000054279">
    <property type="component" value="Unassembled WGS sequence"/>
</dbReference>
<evidence type="ECO:0000256" key="2">
    <source>
        <dbReference type="ARBA" id="ARBA00022540"/>
    </source>
</evidence>